<dbReference type="PANTHER" id="PTHR43646:SF2">
    <property type="entry name" value="GLYCOSYLTRANSFERASE 2-LIKE DOMAIN-CONTAINING PROTEIN"/>
    <property type="match status" value="1"/>
</dbReference>
<dbReference type="EMBL" id="CP137080">
    <property type="protein sequence ID" value="WOQ69373.1"/>
    <property type="molecule type" value="Genomic_DNA"/>
</dbReference>
<dbReference type="GO" id="GO:0016757">
    <property type="term" value="F:glycosyltransferase activity"/>
    <property type="evidence" value="ECO:0007669"/>
    <property type="project" value="UniProtKB-KW"/>
</dbReference>
<evidence type="ECO:0000256" key="9">
    <source>
        <dbReference type="ARBA" id="ARBA00040345"/>
    </source>
</evidence>
<dbReference type="SUPFAM" id="SSF53448">
    <property type="entry name" value="Nucleotide-diphospho-sugar transferases"/>
    <property type="match status" value="1"/>
</dbReference>
<evidence type="ECO:0000259" key="11">
    <source>
        <dbReference type="Pfam" id="PF00535"/>
    </source>
</evidence>
<comment type="function">
    <text evidence="6">Catalyzes the glycosylation of 4,4'-diaponeurosporenoate, i.e. the esterification of glucose at the C1'' position with the carboxyl group of 4,4'-diaponeurosporenic acid, to form glycosyl-4,4'-diaponeurosporenoate. This is a step in the biosynthesis of staphyloxanthin, an orange pigment present in most staphylococci strains.</text>
</comment>
<evidence type="ECO:0000256" key="4">
    <source>
        <dbReference type="ARBA" id="ARBA00022679"/>
    </source>
</evidence>
<dbReference type="Pfam" id="PF00535">
    <property type="entry name" value="Glycos_transf_2"/>
    <property type="match status" value="1"/>
</dbReference>
<dbReference type="RefSeq" id="WP_330170497.1">
    <property type="nucleotide sequence ID" value="NZ_CP137080.1"/>
</dbReference>
<dbReference type="PANTHER" id="PTHR43646">
    <property type="entry name" value="GLYCOSYLTRANSFERASE"/>
    <property type="match status" value="1"/>
</dbReference>
<evidence type="ECO:0000313" key="13">
    <source>
        <dbReference type="Proteomes" id="UP001329313"/>
    </source>
</evidence>
<comment type="subcellular location">
    <subcellularLocation>
        <location evidence="1">Cell membrane</location>
    </subcellularLocation>
</comment>
<dbReference type="AlphaFoldDB" id="A0AAU0MGK5"/>
<dbReference type="InterPro" id="IPR001173">
    <property type="entry name" value="Glyco_trans_2-like"/>
</dbReference>
<protein>
    <recommendedName>
        <fullName evidence="9">4,4'-diaponeurosporenoate glycosyltransferase</fullName>
    </recommendedName>
</protein>
<name>A0AAU0MGK5_9MICO</name>
<dbReference type="Gene3D" id="3.90.550.10">
    <property type="entry name" value="Spore Coat Polysaccharide Biosynthesis Protein SpsA, Chain A"/>
    <property type="match status" value="1"/>
</dbReference>
<gene>
    <name evidence="12" type="ORF">RYJ27_11825</name>
</gene>
<comment type="similarity">
    <text evidence="8">Belongs to the glycosyltransferase 2 family. CrtQ subfamily.</text>
</comment>
<evidence type="ECO:0000256" key="3">
    <source>
        <dbReference type="ARBA" id="ARBA00022676"/>
    </source>
</evidence>
<evidence type="ECO:0000256" key="10">
    <source>
        <dbReference type="SAM" id="MobiDB-lite"/>
    </source>
</evidence>
<organism evidence="12 13">
    <name type="scientific">Microbacterium limosum</name>
    <dbReference type="NCBI Taxonomy" id="3079935"/>
    <lineage>
        <taxon>Bacteria</taxon>
        <taxon>Bacillati</taxon>
        <taxon>Actinomycetota</taxon>
        <taxon>Actinomycetes</taxon>
        <taxon>Micrococcales</taxon>
        <taxon>Microbacteriaceae</taxon>
        <taxon>Microbacterium</taxon>
    </lineage>
</organism>
<dbReference type="InterPro" id="IPR029044">
    <property type="entry name" value="Nucleotide-diphossugar_trans"/>
</dbReference>
<keyword evidence="3 12" id="KW-0328">Glycosyltransferase</keyword>
<evidence type="ECO:0000256" key="8">
    <source>
        <dbReference type="ARBA" id="ARBA00038120"/>
    </source>
</evidence>
<evidence type="ECO:0000256" key="2">
    <source>
        <dbReference type="ARBA" id="ARBA00022475"/>
    </source>
</evidence>
<evidence type="ECO:0000256" key="7">
    <source>
        <dbReference type="ARBA" id="ARBA00037904"/>
    </source>
</evidence>
<dbReference type="KEGG" id="mliy:RYJ27_11825"/>
<dbReference type="GO" id="GO:0005886">
    <property type="term" value="C:plasma membrane"/>
    <property type="evidence" value="ECO:0007669"/>
    <property type="project" value="UniProtKB-SubCell"/>
</dbReference>
<evidence type="ECO:0000256" key="1">
    <source>
        <dbReference type="ARBA" id="ARBA00004236"/>
    </source>
</evidence>
<dbReference type="Proteomes" id="UP001329313">
    <property type="component" value="Chromosome"/>
</dbReference>
<sequence length="259" mass="26851">MTADHVTNLAVVVPAHNEEALLPDCLAALRAAVERVRRRVALVTVHLVLDACTDASAAIAAASTLGVSVVNARAVGVARTVGVTAALRAHPRVASSRLWTAHTDADSVVPAHWLEHQIELAAAGADVIVGTVRPDFRDLTRAQSDAWWATHTPGVANGHVHGANLGIRASTLLAAGGFDPVPEHEDVRLVDRAAGIGARITASDDAWVQTSGRPVGRTAGGYAAYLREKLVPLAARDVGDTTEGRTAQPDDASVQAVAG</sequence>
<accession>A0AAU0MGK5</accession>
<evidence type="ECO:0000256" key="6">
    <source>
        <dbReference type="ARBA" id="ARBA00037281"/>
    </source>
</evidence>
<comment type="pathway">
    <text evidence="7">Carotenoid biosynthesis; staphyloxanthin biosynthesis; staphyloxanthin from farnesyl diphosphate: step 4/5.</text>
</comment>
<evidence type="ECO:0000256" key="5">
    <source>
        <dbReference type="ARBA" id="ARBA00023136"/>
    </source>
</evidence>
<keyword evidence="4 12" id="KW-0808">Transferase</keyword>
<keyword evidence="13" id="KW-1185">Reference proteome</keyword>
<feature type="domain" description="Glycosyltransferase 2-like" evidence="11">
    <location>
        <begin position="11"/>
        <end position="144"/>
    </location>
</feature>
<evidence type="ECO:0000313" key="12">
    <source>
        <dbReference type="EMBL" id="WOQ69373.1"/>
    </source>
</evidence>
<keyword evidence="5" id="KW-0472">Membrane</keyword>
<feature type="region of interest" description="Disordered" evidence="10">
    <location>
        <begin position="240"/>
        <end position="259"/>
    </location>
</feature>
<proteinExistence type="inferred from homology"/>
<reference evidence="12 13" key="1">
    <citation type="submission" date="2023-10" db="EMBL/GenBank/DDBJ databases">
        <title>Y20.</title>
        <authorList>
            <person name="Zhang G."/>
            <person name="Ding Y."/>
        </authorList>
    </citation>
    <scope>NUCLEOTIDE SEQUENCE [LARGE SCALE GENOMIC DNA]</scope>
    <source>
        <strain evidence="12 13">Y20</strain>
    </source>
</reference>
<keyword evidence="2" id="KW-1003">Cell membrane</keyword>